<reference evidence="2 3" key="1">
    <citation type="journal article" date="2014" name="Genome Biol. Evol.">
        <title>Comparative genomics and transcriptomics analyses reveal divergent lifestyle features of nematode endoparasitic fungus Hirsutella minnesotensis.</title>
        <authorList>
            <person name="Lai Y."/>
            <person name="Liu K."/>
            <person name="Zhang X."/>
            <person name="Zhang X."/>
            <person name="Li K."/>
            <person name="Wang N."/>
            <person name="Shu C."/>
            <person name="Wu Y."/>
            <person name="Wang C."/>
            <person name="Bushley K.E."/>
            <person name="Xiang M."/>
            <person name="Liu X."/>
        </authorList>
    </citation>
    <scope>NUCLEOTIDE SEQUENCE [LARGE SCALE GENOMIC DNA]</scope>
    <source>
        <strain evidence="2 3">3608</strain>
    </source>
</reference>
<dbReference type="EMBL" id="KQ030540">
    <property type="protein sequence ID" value="KJZ72952.1"/>
    <property type="molecule type" value="Genomic_DNA"/>
</dbReference>
<feature type="compositionally biased region" description="Basic and acidic residues" evidence="1">
    <location>
        <begin position="248"/>
        <end position="257"/>
    </location>
</feature>
<evidence type="ECO:0000313" key="2">
    <source>
        <dbReference type="EMBL" id="KJZ72952.1"/>
    </source>
</evidence>
<proteinExistence type="predicted"/>
<accession>A0A0F7ZYR9</accession>
<feature type="compositionally biased region" description="Polar residues" evidence="1">
    <location>
        <begin position="216"/>
        <end position="235"/>
    </location>
</feature>
<feature type="compositionally biased region" description="Basic and acidic residues" evidence="1">
    <location>
        <begin position="526"/>
        <end position="538"/>
    </location>
</feature>
<gene>
    <name evidence="2" type="ORF">HIM_07715</name>
</gene>
<dbReference type="Proteomes" id="UP000054481">
    <property type="component" value="Unassembled WGS sequence"/>
</dbReference>
<feature type="compositionally biased region" description="Polar residues" evidence="1">
    <location>
        <begin position="597"/>
        <end position="607"/>
    </location>
</feature>
<evidence type="ECO:0008006" key="4">
    <source>
        <dbReference type="Google" id="ProtNLM"/>
    </source>
</evidence>
<feature type="region of interest" description="Disordered" evidence="1">
    <location>
        <begin position="1"/>
        <end position="113"/>
    </location>
</feature>
<protein>
    <recommendedName>
        <fullName evidence="4">Erythromycin esterase</fullName>
    </recommendedName>
</protein>
<feature type="region of interest" description="Disordered" evidence="1">
    <location>
        <begin position="427"/>
        <end position="550"/>
    </location>
</feature>
<feature type="compositionally biased region" description="Basic and acidic residues" evidence="1">
    <location>
        <begin position="25"/>
        <end position="37"/>
    </location>
</feature>
<evidence type="ECO:0000313" key="3">
    <source>
        <dbReference type="Proteomes" id="UP000054481"/>
    </source>
</evidence>
<name>A0A0F7ZYR9_9HYPO</name>
<feature type="compositionally biased region" description="Polar residues" evidence="1">
    <location>
        <begin position="683"/>
        <end position="696"/>
    </location>
</feature>
<keyword evidence="3" id="KW-1185">Reference proteome</keyword>
<organism evidence="2 3">
    <name type="scientific">Hirsutella minnesotensis 3608</name>
    <dbReference type="NCBI Taxonomy" id="1043627"/>
    <lineage>
        <taxon>Eukaryota</taxon>
        <taxon>Fungi</taxon>
        <taxon>Dikarya</taxon>
        <taxon>Ascomycota</taxon>
        <taxon>Pezizomycotina</taxon>
        <taxon>Sordariomycetes</taxon>
        <taxon>Hypocreomycetidae</taxon>
        <taxon>Hypocreales</taxon>
        <taxon>Ophiocordycipitaceae</taxon>
        <taxon>Hirsutella</taxon>
    </lineage>
</organism>
<sequence length="707" mass="75730">MSPPPRRSARLASAAKHKPLPDSSSAERDATPPHDGSRLPQQQQHDTGLSPARPALSTPKSAAPKPPREEMHPSLFRPTTGEPSSALRLGFSDIPAKQERPQGNGLTSTPSKIGGLLSSPFTFRFNRDVADDSLSGEAQRMLGEIRDQAAKIKADMVAQKEAQGEGTPRTGNRVIAKLKGRSGRFSAAHMAEFSKMDSIEGHASAWRAQNGRFTPLKSSLRASPSKPSLDTTPVAPTSAIRHSASKARFADTPDGRPRKNLKRTSSAANLDVLEVEEEPPKPTSVSKFGKRQQHVQSDQQSPAKRHKQRSGDDSSSSRPASRDGSSRPRPVTRADNPTSLKQSQSGISRLMSPTKASLAHSASTKSVAGTIPPSPSKASQLVLPKSGSTNAISLPSKATDLKRRIISPNRFNKVKSILRGHKIDMASPKSAIPLPALQGSQTPAPLRLDKSLPPVPLTTPRRKLSKRVDFTPQASKAPVAQDSPSPQKPQRAPLQAIEPPYPGVDDILSKPKTGSSLYPDLSPLKRLLDPRSRGDKARSPGMPGTFTFRSDHTIKFDDVSSKGFGASPGQSSIRQIRDSIVPVADMPGSFPAPPSPSCHSNKENSAPPSGRLLAATAHGMPNKKRHRASSDEEDAEKEAAARAMKKRKNEHVPEGQALLAPRLMGKTPSKTPSRLPGRAPGSVSPSKKGTMLSISRLNMLARPKNRT</sequence>
<feature type="region of interest" description="Disordered" evidence="1">
    <location>
        <begin position="210"/>
        <end position="396"/>
    </location>
</feature>
<feature type="compositionally biased region" description="Polar residues" evidence="1">
    <location>
        <begin position="335"/>
        <end position="347"/>
    </location>
</feature>
<dbReference type="OrthoDB" id="5204833at2759"/>
<dbReference type="AlphaFoldDB" id="A0A0F7ZYR9"/>
<evidence type="ECO:0000256" key="1">
    <source>
        <dbReference type="SAM" id="MobiDB-lite"/>
    </source>
</evidence>
<feature type="region of interest" description="Disordered" evidence="1">
    <location>
        <begin position="583"/>
        <end position="707"/>
    </location>
</feature>